<dbReference type="InterPro" id="IPR018077">
    <property type="entry name" value="Glyco_hydro_fam25_subgr"/>
</dbReference>
<dbReference type="InterPro" id="IPR017853">
    <property type="entry name" value="GH"/>
</dbReference>
<dbReference type="EMBL" id="QMFY01000018">
    <property type="protein sequence ID" value="RAV98440.1"/>
    <property type="molecule type" value="Genomic_DNA"/>
</dbReference>
<dbReference type="InterPro" id="IPR002053">
    <property type="entry name" value="Glyco_hydro_25"/>
</dbReference>
<evidence type="ECO:0000313" key="5">
    <source>
        <dbReference type="Proteomes" id="UP000251889"/>
    </source>
</evidence>
<dbReference type="AlphaFoldDB" id="A0A364XXE4"/>
<dbReference type="Gene3D" id="3.20.20.80">
    <property type="entry name" value="Glycosidases"/>
    <property type="match status" value="1"/>
</dbReference>
<name>A0A364XXE4_9BACT</name>
<dbReference type="Pfam" id="PF01183">
    <property type="entry name" value="Glyco_hydro_25"/>
    <property type="match status" value="1"/>
</dbReference>
<evidence type="ECO:0000256" key="3">
    <source>
        <dbReference type="ARBA" id="ARBA00023295"/>
    </source>
</evidence>
<dbReference type="OrthoDB" id="9798192at2"/>
<keyword evidence="5" id="KW-1185">Reference proteome</keyword>
<organism evidence="4 5">
    <name type="scientific">Pseudochryseolinea flava</name>
    <dbReference type="NCBI Taxonomy" id="2059302"/>
    <lineage>
        <taxon>Bacteria</taxon>
        <taxon>Pseudomonadati</taxon>
        <taxon>Bacteroidota</taxon>
        <taxon>Cytophagia</taxon>
        <taxon>Cytophagales</taxon>
        <taxon>Fulvivirgaceae</taxon>
        <taxon>Pseudochryseolinea</taxon>
    </lineage>
</organism>
<dbReference type="GO" id="GO:0003796">
    <property type="term" value="F:lysozyme activity"/>
    <property type="evidence" value="ECO:0007669"/>
    <property type="project" value="InterPro"/>
</dbReference>
<dbReference type="GO" id="GO:0009253">
    <property type="term" value="P:peptidoglycan catabolic process"/>
    <property type="evidence" value="ECO:0007669"/>
    <property type="project" value="InterPro"/>
</dbReference>
<dbReference type="PANTHER" id="PTHR34135:SF2">
    <property type="entry name" value="LYSOZYME"/>
    <property type="match status" value="1"/>
</dbReference>
<evidence type="ECO:0000256" key="1">
    <source>
        <dbReference type="ARBA" id="ARBA00010646"/>
    </source>
</evidence>
<dbReference type="PROSITE" id="PS51904">
    <property type="entry name" value="GLYCOSYL_HYDROL_F25_2"/>
    <property type="match status" value="1"/>
</dbReference>
<evidence type="ECO:0000313" key="4">
    <source>
        <dbReference type="EMBL" id="RAV98440.1"/>
    </source>
</evidence>
<dbReference type="SUPFAM" id="SSF51445">
    <property type="entry name" value="(Trans)glycosidases"/>
    <property type="match status" value="1"/>
</dbReference>
<sequence length="235" mass="27445">MKKFVIIGIISVAVIGICYAYLIFVGQLRFNYPDKDEFPIVGIDISHHQGKMNWAALRTEDISFVIIKATEGVDYKDPRFNTNWTMSKQQGYKTGAYHFYRICKNGKEQAANFIATVPNEDNNLPPTIDLEFGGNCKTDKSKAQILEEVNEFLQILESHYNKKPIIYVTHEFYDDYLVDEFTEYPIWIRDIFKRPVLRDKRDWLIWQFANRAHLNGIDMYVDLNVLNGKSIDVLQ</sequence>
<dbReference type="SMART" id="SM00641">
    <property type="entry name" value="Glyco_25"/>
    <property type="match status" value="1"/>
</dbReference>
<evidence type="ECO:0000256" key="2">
    <source>
        <dbReference type="ARBA" id="ARBA00022801"/>
    </source>
</evidence>
<dbReference type="GO" id="GO:0016052">
    <property type="term" value="P:carbohydrate catabolic process"/>
    <property type="evidence" value="ECO:0007669"/>
    <property type="project" value="TreeGrafter"/>
</dbReference>
<keyword evidence="3" id="KW-0326">Glycosidase</keyword>
<gene>
    <name evidence="4" type="ORF">DQQ10_24250</name>
</gene>
<dbReference type="CDD" id="cd06413">
    <property type="entry name" value="GH25_muramidase_1"/>
    <property type="match status" value="1"/>
</dbReference>
<dbReference type="Proteomes" id="UP000251889">
    <property type="component" value="Unassembled WGS sequence"/>
</dbReference>
<dbReference type="RefSeq" id="WP_112749524.1">
    <property type="nucleotide sequence ID" value="NZ_QMFY01000018.1"/>
</dbReference>
<comment type="similarity">
    <text evidence="1">Belongs to the glycosyl hydrolase 25 family.</text>
</comment>
<accession>A0A364XXE4</accession>
<reference evidence="4 5" key="1">
    <citation type="submission" date="2018-06" db="EMBL/GenBank/DDBJ databases">
        <title>Chryseolinea flavus sp. nov., a member of the phylum Bacteroidetes isolated from soil.</title>
        <authorList>
            <person name="Li Y."/>
            <person name="Wang J."/>
        </authorList>
    </citation>
    <scope>NUCLEOTIDE SEQUENCE [LARGE SCALE GENOMIC DNA]</scope>
    <source>
        <strain evidence="4 5">SDU1-6</strain>
    </source>
</reference>
<comment type="caution">
    <text evidence="4">The sequence shown here is derived from an EMBL/GenBank/DDBJ whole genome shotgun (WGS) entry which is preliminary data.</text>
</comment>
<protein>
    <submittedName>
        <fullName evidence="4">Lysozyme</fullName>
    </submittedName>
</protein>
<dbReference type="PANTHER" id="PTHR34135">
    <property type="entry name" value="LYSOZYME"/>
    <property type="match status" value="1"/>
</dbReference>
<proteinExistence type="inferred from homology"/>
<keyword evidence="2" id="KW-0378">Hydrolase</keyword>
<dbReference type="GO" id="GO:0016998">
    <property type="term" value="P:cell wall macromolecule catabolic process"/>
    <property type="evidence" value="ECO:0007669"/>
    <property type="project" value="InterPro"/>
</dbReference>